<keyword evidence="3" id="KW-1185">Reference proteome</keyword>
<feature type="chain" id="PRO_5021736079" evidence="1">
    <location>
        <begin position="24"/>
        <end position="199"/>
    </location>
</feature>
<protein>
    <submittedName>
        <fullName evidence="2">Uncharacterized protein</fullName>
    </submittedName>
</protein>
<accession>A0A553NUR4</accession>
<keyword evidence="1" id="KW-0732">Signal</keyword>
<reference evidence="2 3" key="1">
    <citation type="journal article" date="2018" name="Nat. Ecol. Evol.">
        <title>Genomic signatures of mitonuclear coevolution across populations of Tigriopus californicus.</title>
        <authorList>
            <person name="Barreto F.S."/>
            <person name="Watson E.T."/>
            <person name="Lima T.G."/>
            <person name="Willett C.S."/>
            <person name="Edmands S."/>
            <person name="Li W."/>
            <person name="Burton R.S."/>
        </authorList>
    </citation>
    <scope>NUCLEOTIDE SEQUENCE [LARGE SCALE GENOMIC DNA]</scope>
    <source>
        <strain evidence="2 3">San Diego</strain>
    </source>
</reference>
<proteinExistence type="predicted"/>
<comment type="caution">
    <text evidence="2">The sequence shown here is derived from an EMBL/GenBank/DDBJ whole genome shotgun (WGS) entry which is preliminary data.</text>
</comment>
<evidence type="ECO:0000256" key="1">
    <source>
        <dbReference type="SAM" id="SignalP"/>
    </source>
</evidence>
<feature type="signal peptide" evidence="1">
    <location>
        <begin position="1"/>
        <end position="23"/>
    </location>
</feature>
<gene>
    <name evidence="2" type="ORF">TCAL_01372</name>
</gene>
<dbReference type="AlphaFoldDB" id="A0A553NUR4"/>
<evidence type="ECO:0000313" key="3">
    <source>
        <dbReference type="Proteomes" id="UP000318571"/>
    </source>
</evidence>
<evidence type="ECO:0000313" key="2">
    <source>
        <dbReference type="EMBL" id="TRY69172.1"/>
    </source>
</evidence>
<sequence>MQSGNHRCLLAIVVLSCISEIIGFSGPLSNPNGEHGQIRPLDTTPRGQLETPIKTWSKSLVKREESYSPWMGRKKRSEYSPWAGKRALISKEDIPKPKKFLPWVGKRSQENRSLAWDQMEQNQYNWDRMRLGGSGFNWDRLRRSDPESLEMGEYPISSLHMSRNNNVLERLRKSGAGYQWDRLRKRHGYKDDRAHRVEI</sequence>
<dbReference type="EMBL" id="VCGU01000010">
    <property type="protein sequence ID" value="TRY69172.1"/>
    <property type="molecule type" value="Genomic_DNA"/>
</dbReference>
<name>A0A553NUR4_TIGCA</name>
<organism evidence="2 3">
    <name type="scientific">Tigriopus californicus</name>
    <name type="common">Marine copepod</name>
    <dbReference type="NCBI Taxonomy" id="6832"/>
    <lineage>
        <taxon>Eukaryota</taxon>
        <taxon>Metazoa</taxon>
        <taxon>Ecdysozoa</taxon>
        <taxon>Arthropoda</taxon>
        <taxon>Crustacea</taxon>
        <taxon>Multicrustacea</taxon>
        <taxon>Hexanauplia</taxon>
        <taxon>Copepoda</taxon>
        <taxon>Harpacticoida</taxon>
        <taxon>Harpacticidae</taxon>
        <taxon>Tigriopus</taxon>
    </lineage>
</organism>
<dbReference type="Proteomes" id="UP000318571">
    <property type="component" value="Chromosome 1"/>
</dbReference>